<dbReference type="KEGG" id="ftz:CH68_585"/>
<proteinExistence type="predicted"/>
<keyword evidence="1" id="KW-0067">ATP-binding</keyword>
<dbReference type="EMBL" id="JAAGKH010000006">
    <property type="protein sequence ID" value="NDR88405.1"/>
    <property type="molecule type" value="Genomic_DNA"/>
</dbReference>
<dbReference type="KEGG" id="ftc:DA46_144"/>
<reference evidence="1" key="1">
    <citation type="submission" date="2019-08" db="EMBL/GenBank/DDBJ databases">
        <authorList>
            <person name="Busch A."/>
        </authorList>
    </citation>
    <scope>NUCLEOTIDE SEQUENCE</scope>
    <source>
        <strain evidence="2">15T0085</strain>
        <strain evidence="1">17T1429</strain>
    </source>
</reference>
<dbReference type="EMBL" id="JAAGJP010000009">
    <property type="protein sequence ID" value="NDS67937.1"/>
    <property type="molecule type" value="Genomic_DNA"/>
</dbReference>
<protein>
    <submittedName>
        <fullName evidence="1">Helicase</fullName>
    </submittedName>
</protein>
<keyword evidence="1" id="KW-0547">Nucleotide-binding</keyword>
<dbReference type="OMA" id="SPSMDMY"/>
<comment type="caution">
    <text evidence="1">The sequence shown here is derived from an EMBL/GenBank/DDBJ whole genome shotgun (WGS) entry which is preliminary data.</text>
</comment>
<reference evidence="1" key="2">
    <citation type="submission" date="2020-02" db="EMBL/GenBank/DDBJ databases">
        <title>Using affinity propagation clustering for identifying bacterial clades and subclades with whole-genome sequences of Francisella tularensis.</title>
        <authorList>
            <person name="Homeier-Bachmann T."/>
            <person name="Abdel-Glil M.Y."/>
            <person name="Hackbart A."/>
            <person name="Hotzel H."/>
            <person name="Tomaso H."/>
        </authorList>
    </citation>
    <scope>NUCLEOTIDE SEQUENCE</scope>
    <source>
        <strain evidence="2">15T0085</strain>
        <strain evidence="1">17T1429</strain>
    </source>
</reference>
<name>A0A0B3VDU7_FRATU</name>
<accession>A0A0B3VDU7</accession>
<dbReference type="eggNOG" id="ENOG5032ZFG">
    <property type="taxonomic scope" value="Bacteria"/>
</dbReference>
<sequence>MEYKYHHIGIPVTEPRPGERYSPSIDMYTLGGELPGRVQYHSFGPKCSLDKLIQAMPHIAYKVSDLDQAIKVKNILLKPYFPIEGFRVAIIEENGVIIEFIETDLSDEEIWDKLNLKNSILYPS</sequence>
<dbReference type="KEGG" id="ftv:CH67_852"/>
<dbReference type="RefSeq" id="WP_003014890.1">
    <property type="nucleotide sequence ID" value="NZ_CP009693.1"/>
</dbReference>
<gene>
    <name evidence="2" type="ORF">FWI86_02200</name>
    <name evidence="1" type="ORF">FWJ04_01470</name>
</gene>
<dbReference type="HOGENOM" id="CLU_139617_0_0_6"/>
<dbReference type="GO" id="GO:0004386">
    <property type="term" value="F:helicase activity"/>
    <property type="evidence" value="ECO:0007669"/>
    <property type="project" value="UniProtKB-KW"/>
</dbReference>
<evidence type="ECO:0000313" key="1">
    <source>
        <dbReference type="EMBL" id="NDR88405.1"/>
    </source>
</evidence>
<dbReference type="AlphaFoldDB" id="A0A0B3VDU7"/>
<organism evidence="1">
    <name type="scientific">Francisella tularensis subsp. holarctica</name>
    <dbReference type="NCBI Taxonomy" id="119857"/>
    <lineage>
        <taxon>Bacteria</taxon>
        <taxon>Pseudomonadati</taxon>
        <taxon>Pseudomonadota</taxon>
        <taxon>Gammaproteobacteria</taxon>
        <taxon>Thiotrichales</taxon>
        <taxon>Francisellaceae</taxon>
        <taxon>Francisella</taxon>
    </lineage>
</organism>
<keyword evidence="1" id="KW-0378">Hydrolase</keyword>
<evidence type="ECO:0000313" key="2">
    <source>
        <dbReference type="EMBL" id="NDS67937.1"/>
    </source>
</evidence>
<keyword evidence="1" id="KW-0347">Helicase</keyword>